<dbReference type="GO" id="GO:0051301">
    <property type="term" value="P:cell division"/>
    <property type="evidence" value="ECO:0007669"/>
    <property type="project" value="InterPro"/>
</dbReference>
<dbReference type="InterPro" id="IPR050696">
    <property type="entry name" value="FtsA/MreB"/>
</dbReference>
<gene>
    <name evidence="3" type="ORF">LKD47_12510</name>
</gene>
<dbReference type="PANTHER" id="PTHR32432">
    <property type="entry name" value="CELL DIVISION PROTEIN FTSA-RELATED"/>
    <property type="match status" value="1"/>
</dbReference>
<organism evidence="3 4">
    <name type="scientific">Roseburia amylophila</name>
    <dbReference type="NCBI Taxonomy" id="2981794"/>
    <lineage>
        <taxon>Bacteria</taxon>
        <taxon>Bacillati</taxon>
        <taxon>Bacillota</taxon>
        <taxon>Clostridia</taxon>
        <taxon>Lachnospirales</taxon>
        <taxon>Lachnospiraceae</taxon>
        <taxon>Roseburia</taxon>
    </lineage>
</organism>
<evidence type="ECO:0000256" key="1">
    <source>
        <dbReference type="SAM" id="MobiDB-lite"/>
    </source>
</evidence>
<protein>
    <submittedName>
        <fullName evidence="3">Rod shape-determining protein</fullName>
    </submittedName>
</protein>
<dbReference type="Proteomes" id="UP001198893">
    <property type="component" value="Unassembled WGS sequence"/>
</dbReference>
<dbReference type="Gene3D" id="3.30.1490.300">
    <property type="match status" value="1"/>
</dbReference>
<dbReference type="SMART" id="SM00842">
    <property type="entry name" value="FtsA"/>
    <property type="match status" value="1"/>
</dbReference>
<evidence type="ECO:0000313" key="4">
    <source>
        <dbReference type="Proteomes" id="UP001198893"/>
    </source>
</evidence>
<dbReference type="Pfam" id="PF14450">
    <property type="entry name" value="FtsA"/>
    <property type="match status" value="1"/>
</dbReference>
<accession>A0AAW4WJY8</accession>
<dbReference type="Gene3D" id="3.30.420.40">
    <property type="match status" value="3"/>
</dbReference>
<dbReference type="RefSeq" id="WP_227710650.1">
    <property type="nucleotide sequence ID" value="NZ_JAJEQW010000015.1"/>
</dbReference>
<dbReference type="EMBL" id="JAJEQW010000015">
    <property type="protein sequence ID" value="MCC2243101.1"/>
    <property type="molecule type" value="Genomic_DNA"/>
</dbReference>
<dbReference type="AlphaFoldDB" id="A0AAW4WJY8"/>
<reference evidence="3" key="1">
    <citation type="submission" date="2021-10" db="EMBL/GenBank/DDBJ databases">
        <title>Anaerobic single-cell dispensing facilitates the cultivation of human gut bacteria.</title>
        <authorList>
            <person name="Afrizal A."/>
        </authorList>
    </citation>
    <scope>NUCLEOTIDE SEQUENCE</scope>
    <source>
        <strain evidence="3">CLA-AA-H204</strain>
    </source>
</reference>
<dbReference type="PANTHER" id="PTHR32432:SF3">
    <property type="entry name" value="ETHANOLAMINE UTILIZATION PROTEIN EUTJ"/>
    <property type="match status" value="1"/>
</dbReference>
<feature type="compositionally biased region" description="Acidic residues" evidence="1">
    <location>
        <begin position="607"/>
        <end position="618"/>
    </location>
</feature>
<proteinExistence type="predicted"/>
<comment type="caution">
    <text evidence="3">The sequence shown here is derived from an EMBL/GenBank/DDBJ whole genome shotgun (WGS) entry which is preliminary data.</text>
</comment>
<sequence length="729" mass="80430">MDNAEQNANQFVFGLDIGTRNVVGTVGYREGKDFYVAAQYMKEHETRAMLDGQIHDIGRVGRTIAEVKAELEGQLEAKLTDVCIAAAGRVLKTVTTSVEYEFAEETVVTAEHIHTLDLLGVDHAQQILKERNDTRYKFYCVGYSVVKYYINDEVFSNIEGHKAEKISEDVIVTFLPEDVVDGLYSAVGQAGLNVANLTLEPIAAINVAIPEAFRMLNIALVDVGAGTSDICVTRDGSIIAYGMIPYAGDELTELIVQHYLVDFNMAEHMKLTSGMADEVEFTDIMSITHTIPSEEIWDLTNDTVDKITTEVAEKIKELNGDKSVSAAFVVGGGGKIHGFTEMLADKLEIPRERVALRGEEVLKEVHFAQEEIKKDPLLVTPIGICLNYYDQKNNFIMVRFNGERLKLYDNSHLTIVDAALQAGFPNEALFPRRGKAVEFTVNGKPRIVRGEPGESAIVKVDGRVVSINTPLVPNSEITIEASTIGKEAVSTIEQLDEYTSSTITFQVNGINITCPKFVQVNGSLEPSNYVIQEGDEIETRNFYTIGQLAEFMDVRIDEEAGIILNGKPADMGSLCYENFEIEWSASAYESGERHISYGQADHRFDAGPEEEASTEESTDSAAEVHETEASEAAESVTGENAADENVADGIQTAGAEPESKELHIIANNQEITLSGKEEYVFVDIFDYIDFDLSASHGRAIVTLINGMDAQYTQVLQDGDKIEVYWKENY</sequence>
<dbReference type="InterPro" id="IPR003494">
    <property type="entry name" value="SHS2_FtsA"/>
</dbReference>
<evidence type="ECO:0000259" key="2">
    <source>
        <dbReference type="SMART" id="SM00842"/>
    </source>
</evidence>
<dbReference type="SUPFAM" id="SSF53067">
    <property type="entry name" value="Actin-like ATPase domain"/>
    <property type="match status" value="2"/>
</dbReference>
<name>A0AAW4WJY8_9FIRM</name>
<evidence type="ECO:0000313" key="3">
    <source>
        <dbReference type="EMBL" id="MCC2243101.1"/>
    </source>
</evidence>
<dbReference type="InterPro" id="IPR043129">
    <property type="entry name" value="ATPase_NBD"/>
</dbReference>
<feature type="domain" description="SHS2" evidence="2">
    <location>
        <begin position="12"/>
        <end position="208"/>
    </location>
</feature>
<feature type="region of interest" description="Disordered" evidence="1">
    <location>
        <begin position="606"/>
        <end position="644"/>
    </location>
</feature>
<dbReference type="CDD" id="cd24004">
    <property type="entry name" value="ASKHA_NBD_PilM-like"/>
    <property type="match status" value="1"/>
</dbReference>